<gene>
    <name evidence="3" type="ORF">CCMP2556_LOCUS27570</name>
</gene>
<evidence type="ECO:0000313" key="4">
    <source>
        <dbReference type="Proteomes" id="UP001642484"/>
    </source>
</evidence>
<feature type="compositionally biased region" description="Basic and acidic residues" evidence="1">
    <location>
        <begin position="35"/>
        <end position="55"/>
    </location>
</feature>
<evidence type="ECO:0000256" key="1">
    <source>
        <dbReference type="SAM" id="MobiDB-lite"/>
    </source>
</evidence>
<name>A0ABP0MVA1_9DINO</name>
<comment type="caution">
    <text evidence="3">The sequence shown here is derived from an EMBL/GenBank/DDBJ whole genome shotgun (WGS) entry which is preliminary data.</text>
</comment>
<protein>
    <recommendedName>
        <fullName evidence="2">Endonuclease/exonuclease/phosphatase domain-containing protein</fullName>
    </recommendedName>
</protein>
<reference evidence="3 4" key="1">
    <citation type="submission" date="2024-02" db="EMBL/GenBank/DDBJ databases">
        <authorList>
            <person name="Chen Y."/>
            <person name="Shah S."/>
            <person name="Dougan E. K."/>
            <person name="Thang M."/>
            <person name="Chan C."/>
        </authorList>
    </citation>
    <scope>NUCLEOTIDE SEQUENCE [LARGE SCALE GENOMIC DNA]</scope>
</reference>
<feature type="compositionally biased region" description="Basic and acidic residues" evidence="1">
    <location>
        <begin position="482"/>
        <end position="498"/>
    </location>
</feature>
<proteinExistence type="predicted"/>
<dbReference type="PANTHER" id="PTHR12121:SF36">
    <property type="entry name" value="ENDONUCLEASE_EXONUCLEASE_PHOSPHATASE DOMAIN-CONTAINING PROTEIN"/>
    <property type="match status" value="1"/>
</dbReference>
<feature type="compositionally biased region" description="Polar residues" evidence="1">
    <location>
        <begin position="66"/>
        <end position="75"/>
    </location>
</feature>
<dbReference type="SUPFAM" id="SSF56219">
    <property type="entry name" value="DNase I-like"/>
    <property type="match status" value="2"/>
</dbReference>
<sequence>MLDRFRRNTSKKSTASMESKEEEKTKGSSASSPRTSRDVDHAWQLEDEKDEEVRQVRASSPGLAASPQSAGTSSKECSDLLGVKGGWWRHPIRAMWRLVLTSALATADVALRGGGLPSCTGKPNFQLAQTAWCGQQVEPVACYKEHTNANPIWDCHLFADGWCTIGGIACAWPGDTGKPVLPPLPPPRPPVVPGEATRFVTWNLYVFTLAGRINPVVDELMRMQPEIAAIPEMWSEKDAILARLNQVSGNVYAFATGGATEQFNDADILFRSDKWEHIDSNLVPFSAGRAVNWAVLRRKADGYTLIAAGTHPLCCRGDYVIMEAVDFVTRTLSEVQKRHPYPIVLMGDLNTGYYQPSQKLLRTGAVEAYGRHWEVPMTFVDAWAQLHPEDPDPSTINDDPVRLDYVYFQKTPLTVGHSLVQSQIWPRAAGSDHRAVSGDLDQINLTAGQAELLEHHLERLSSYAQKIVHTLAFATRFLPQDRSEGDREAHEVEVRSEVSRGGASDPRPQHDVDVKVAAAPKRSTLRLKDRELLQIYRGAQMEACLEADWRGLVTPRTTARSDMSLYSDSSTRPESLTGDDRARVLRTLSEAMRAPGRTPSVLAAEIARDSVPALRGVDRFASRALNELPSCEGKPNFQRGLARRRRALRTNGGCCLQMSQLSAESGGFGKPDFGEPPPEDLMTGSTGFGASPGRLVDCWGHIRRWPFETERLRPFFYVYLNFMSPLEESNANPIWDCHLQLDASCSFGASKCAWPLGIDAEGGAAVAPARQTSGSSVGEPTRFVTWNLYVFTLAGRIQPVVDELMRPLGGSMQPEIAAIPEMWHEKHAILERLNQVSGNKYAFATGGATEQFNDADILFRADKWEHLQSDLVPFSAGRAVNWAALRRKSDGKTLLAAGTHPLCCQGDYVVMEAVDFVIRTLGDVQKRHPYPIVLMGDLNTGYFQPSQQLLRHGHMDAFGRHWQIPMTFTDAWAELHPGNPDPSTINNDPVRLDYVYFQKTPLPVGDAIVQSQIWPRAAGSDHRAVSGDVVLR</sequence>
<dbReference type="EMBL" id="CAXAMN010020001">
    <property type="protein sequence ID" value="CAK9055438.1"/>
    <property type="molecule type" value="Genomic_DNA"/>
</dbReference>
<feature type="domain" description="Endonuclease/exonuclease/phosphatase" evidence="2">
    <location>
        <begin position="896"/>
        <end position="1022"/>
    </location>
</feature>
<organism evidence="3 4">
    <name type="scientific">Durusdinium trenchii</name>
    <dbReference type="NCBI Taxonomy" id="1381693"/>
    <lineage>
        <taxon>Eukaryota</taxon>
        <taxon>Sar</taxon>
        <taxon>Alveolata</taxon>
        <taxon>Dinophyceae</taxon>
        <taxon>Suessiales</taxon>
        <taxon>Symbiodiniaceae</taxon>
        <taxon>Durusdinium</taxon>
    </lineage>
</organism>
<feature type="region of interest" description="Disordered" evidence="1">
    <location>
        <begin position="482"/>
        <end position="513"/>
    </location>
</feature>
<dbReference type="Pfam" id="PF03372">
    <property type="entry name" value="Exo_endo_phos"/>
    <property type="match status" value="2"/>
</dbReference>
<evidence type="ECO:0000259" key="2">
    <source>
        <dbReference type="Pfam" id="PF03372"/>
    </source>
</evidence>
<feature type="region of interest" description="Disordered" evidence="1">
    <location>
        <begin position="1"/>
        <end position="76"/>
    </location>
</feature>
<dbReference type="PANTHER" id="PTHR12121">
    <property type="entry name" value="CARBON CATABOLITE REPRESSOR PROTEIN 4"/>
    <property type="match status" value="1"/>
</dbReference>
<dbReference type="Proteomes" id="UP001642484">
    <property type="component" value="Unassembled WGS sequence"/>
</dbReference>
<evidence type="ECO:0000313" key="3">
    <source>
        <dbReference type="EMBL" id="CAK9055438.1"/>
    </source>
</evidence>
<dbReference type="InterPro" id="IPR036691">
    <property type="entry name" value="Endo/exonu/phosph_ase_sf"/>
</dbReference>
<feature type="domain" description="Endonuclease/exonuclease/phosphatase" evidence="2">
    <location>
        <begin position="200"/>
        <end position="433"/>
    </location>
</feature>
<accession>A0ABP0MVA1</accession>
<dbReference type="InterPro" id="IPR005135">
    <property type="entry name" value="Endo/exonuclease/phosphatase"/>
</dbReference>
<keyword evidence="4" id="KW-1185">Reference proteome</keyword>
<dbReference type="Gene3D" id="3.60.10.10">
    <property type="entry name" value="Endonuclease/exonuclease/phosphatase"/>
    <property type="match status" value="2"/>
</dbReference>
<dbReference type="InterPro" id="IPR050410">
    <property type="entry name" value="CCR4/nocturin_mRNA_transcr"/>
</dbReference>